<dbReference type="PANTHER" id="PTHR11926:SF1551">
    <property type="entry name" value="GLYCOSYLTRANSFERASE"/>
    <property type="match status" value="1"/>
</dbReference>
<dbReference type="Gene3D" id="3.40.50.2000">
    <property type="entry name" value="Glycogen Phosphorylase B"/>
    <property type="match status" value="3"/>
</dbReference>
<evidence type="ECO:0000256" key="3">
    <source>
        <dbReference type="RuleBase" id="RU003718"/>
    </source>
</evidence>
<dbReference type="RefSeq" id="XP_027090267.2">
    <property type="nucleotide sequence ID" value="XM_027234466.2"/>
</dbReference>
<evidence type="ECO:0000256" key="4">
    <source>
        <dbReference type="RuleBase" id="RU362057"/>
    </source>
</evidence>
<dbReference type="GO" id="GO:0080043">
    <property type="term" value="F:quercetin 3-O-glucosyltransferase activity"/>
    <property type="evidence" value="ECO:0007669"/>
    <property type="project" value="TreeGrafter"/>
</dbReference>
<dbReference type="PROSITE" id="PS00375">
    <property type="entry name" value="UDPGT"/>
    <property type="match status" value="1"/>
</dbReference>
<proteinExistence type="inferred from homology"/>
<keyword evidence="2 3" id="KW-0808">Transferase</keyword>
<organism evidence="5 6">
    <name type="scientific">Coffea arabica</name>
    <name type="common">Arabian coffee</name>
    <dbReference type="NCBI Taxonomy" id="13443"/>
    <lineage>
        <taxon>Eukaryota</taxon>
        <taxon>Viridiplantae</taxon>
        <taxon>Streptophyta</taxon>
        <taxon>Embryophyta</taxon>
        <taxon>Tracheophyta</taxon>
        <taxon>Spermatophyta</taxon>
        <taxon>Magnoliopsida</taxon>
        <taxon>eudicotyledons</taxon>
        <taxon>Gunneridae</taxon>
        <taxon>Pentapetalae</taxon>
        <taxon>asterids</taxon>
        <taxon>lamiids</taxon>
        <taxon>Gentianales</taxon>
        <taxon>Rubiaceae</taxon>
        <taxon>Ixoroideae</taxon>
        <taxon>Gardenieae complex</taxon>
        <taxon>Bertiereae - Coffeeae clade</taxon>
        <taxon>Coffeeae</taxon>
        <taxon>Coffea</taxon>
    </lineage>
</organism>
<keyword evidence="5" id="KW-1185">Reference proteome</keyword>
<dbReference type="EC" id="2.4.1.-" evidence="4"/>
<evidence type="ECO:0000313" key="6">
    <source>
        <dbReference type="RefSeq" id="XP_027090267.2"/>
    </source>
</evidence>
<dbReference type="GO" id="GO:0080044">
    <property type="term" value="F:quercetin 7-O-glucosyltransferase activity"/>
    <property type="evidence" value="ECO:0007669"/>
    <property type="project" value="TreeGrafter"/>
</dbReference>
<dbReference type="CDD" id="cd03784">
    <property type="entry name" value="GT1_Gtf-like"/>
    <property type="match status" value="1"/>
</dbReference>
<reference evidence="5" key="1">
    <citation type="journal article" date="2025" name="Foods">
        <title>Unveiling the Microbial Signatures of Arabica Coffee Cherries: Insights into Ripeness Specific Diversity, Functional Traits, and Implications for Quality and Safety.</title>
        <authorList>
            <consortium name="RefSeq"/>
            <person name="Tenea G.N."/>
            <person name="Cifuentes V."/>
            <person name="Reyes P."/>
            <person name="Cevallos-Vallejos M."/>
        </authorList>
    </citation>
    <scope>NUCLEOTIDE SEQUENCE [LARGE SCALE GENOMIC DNA]</scope>
</reference>
<evidence type="ECO:0000313" key="5">
    <source>
        <dbReference type="Proteomes" id="UP001652660"/>
    </source>
</evidence>
<dbReference type="GeneID" id="113711303"/>
<dbReference type="SUPFAM" id="SSF53756">
    <property type="entry name" value="UDP-Glycosyltransferase/glycogen phosphorylase"/>
    <property type="match status" value="1"/>
</dbReference>
<gene>
    <name evidence="6" type="primary">LOC113711303</name>
</gene>
<dbReference type="OrthoDB" id="5835829at2759"/>
<name>A0A6P6UKK6_COFAR</name>
<sequence length="414" mass="46161">MAEAIKPHAVCIAYPHQSHIKATMNLAKLLHHRGFFITFVNTDFNHKRLLRSKGPSFLECLPDFRSETIPHGLSPSDSDSSQDASALCESITHNFLAPFRNLLVKLNENPSTENPPVTCIVADGLMSFTFAAAEEFGIPVAAVFTLAASGVMGFYKFCSLFENGLAPLREKEILEFLSSKYPLVHAIGPLSLLLNKIPKENPLNTLDCNMWKEEAECLQRLNSNKHSSVLYVNFGSVIVLTPEQLGEFCWGIANSKHPFLWIIRPDLVDGKSSALPDEFLAETKDRGFLAGWCPQEKVLNHPSVGGFLTHSGWNSTTESLSSGVPMICWPVNADQQINCRYACSEWEVGLEIEQEVKRDEVERVVRDLMNGEQGKRLRKKAKYWKKLAEEATSEYGSSSLSTDQLVKILSASRN</sequence>
<dbReference type="Pfam" id="PF00201">
    <property type="entry name" value="UDPGT"/>
    <property type="match status" value="1"/>
</dbReference>
<accession>A0A6P6UKK6</accession>
<keyword evidence="3" id="KW-0328">Glycosyltransferase</keyword>
<protein>
    <recommendedName>
        <fullName evidence="4">Glycosyltransferase</fullName>
        <ecNumber evidence="4">2.4.1.-</ecNumber>
    </recommendedName>
</protein>
<dbReference type="InterPro" id="IPR035595">
    <property type="entry name" value="UDP_glycos_trans_CS"/>
</dbReference>
<dbReference type="Proteomes" id="UP001652660">
    <property type="component" value="Chromosome 10e"/>
</dbReference>
<dbReference type="InterPro" id="IPR002213">
    <property type="entry name" value="UDP_glucos_trans"/>
</dbReference>
<reference evidence="6" key="2">
    <citation type="submission" date="2025-08" db="UniProtKB">
        <authorList>
            <consortium name="RefSeq"/>
        </authorList>
    </citation>
    <scope>IDENTIFICATION</scope>
    <source>
        <tissue evidence="6">Leaves</tissue>
    </source>
</reference>
<comment type="similarity">
    <text evidence="1 3">Belongs to the UDP-glycosyltransferase family.</text>
</comment>
<dbReference type="PANTHER" id="PTHR11926">
    <property type="entry name" value="GLUCOSYL/GLUCURONOSYL TRANSFERASES"/>
    <property type="match status" value="1"/>
</dbReference>
<dbReference type="AlphaFoldDB" id="A0A6P6UKK6"/>
<evidence type="ECO:0000256" key="1">
    <source>
        <dbReference type="ARBA" id="ARBA00009995"/>
    </source>
</evidence>
<evidence type="ECO:0000256" key="2">
    <source>
        <dbReference type="ARBA" id="ARBA00022679"/>
    </source>
</evidence>